<dbReference type="RefSeq" id="WP_016555358.1">
    <property type="nucleotide sequence ID" value="NZ_AEYE02000017.1"/>
</dbReference>
<organism evidence="1 2">
    <name type="scientific">Rhizobium grahamii CCGE 502</name>
    <dbReference type="NCBI Taxonomy" id="990285"/>
    <lineage>
        <taxon>Bacteria</taxon>
        <taxon>Pseudomonadati</taxon>
        <taxon>Pseudomonadota</taxon>
        <taxon>Alphaproteobacteria</taxon>
        <taxon>Hyphomicrobiales</taxon>
        <taxon>Rhizobiaceae</taxon>
        <taxon>Rhizobium/Agrobacterium group</taxon>
        <taxon>Rhizobium</taxon>
    </lineage>
</organism>
<gene>
    <name evidence="1" type="ORF">RGCCGE502_16815</name>
</gene>
<keyword evidence="2" id="KW-1185">Reference proteome</keyword>
<reference evidence="1 2" key="1">
    <citation type="journal article" date="2012" name="J. Bacteriol.">
        <title>Genome sequence of Rhizobium grahamii CCGE502, a broad-host-range symbiont with low nodulation competitiveness in Phaseolus vulgaris.</title>
        <authorList>
            <person name="Althabegoiti M.J."/>
            <person name="Lozano L."/>
            <person name="Torres-Tejerizo G."/>
            <person name="Ormeno-Orrillo E."/>
            <person name="Rogel M.A."/>
            <person name="Gonzalez V."/>
            <person name="Martinez-Romero E."/>
        </authorList>
    </citation>
    <scope>NUCLEOTIDE SEQUENCE [LARGE SCALE GENOMIC DNA]</scope>
    <source>
        <strain evidence="1 2">CCGE 502</strain>
    </source>
</reference>
<accession>S3HG57</accession>
<sequence length="66" mass="7611">MARRDKPLMDASAARRLAFATVHTEAARLLRLTEEICQTYPGSDDMLFLRYLLRMIMLATEHDPTD</sequence>
<evidence type="ECO:0000313" key="2">
    <source>
        <dbReference type="Proteomes" id="UP000014411"/>
    </source>
</evidence>
<proteinExistence type="predicted"/>
<dbReference type="HOGENOM" id="CLU_2828242_0_0_5"/>
<protein>
    <submittedName>
        <fullName evidence="1">Uncharacterized protein</fullName>
    </submittedName>
</protein>
<comment type="caution">
    <text evidence="1">The sequence shown here is derived from an EMBL/GenBank/DDBJ whole genome shotgun (WGS) entry which is preliminary data.</text>
</comment>
<evidence type="ECO:0000313" key="1">
    <source>
        <dbReference type="EMBL" id="EPE97045.1"/>
    </source>
</evidence>
<dbReference type="Proteomes" id="UP000014411">
    <property type="component" value="Unassembled WGS sequence"/>
</dbReference>
<name>S3HG57_9HYPH</name>
<dbReference type="STRING" id="990285.RGCCGE502_16815"/>
<dbReference type="eggNOG" id="ENOG502ZZGT">
    <property type="taxonomic scope" value="Bacteria"/>
</dbReference>
<dbReference type="AlphaFoldDB" id="S3HG57"/>
<dbReference type="EMBL" id="AEYE02000017">
    <property type="protein sequence ID" value="EPE97045.1"/>
    <property type="molecule type" value="Genomic_DNA"/>
</dbReference>